<dbReference type="AlphaFoldDB" id="A0ABD5USU2"/>
<comment type="caution">
    <text evidence="1">The sequence shown here is derived from an EMBL/GenBank/DDBJ whole genome shotgun (WGS) entry which is preliminary data.</text>
</comment>
<protein>
    <submittedName>
        <fullName evidence="1">Uncharacterized protein</fullName>
    </submittedName>
</protein>
<proteinExistence type="predicted"/>
<name>A0ABD5USU2_9EURY</name>
<organism evidence="1 2">
    <name type="scientific">Halopenitus salinus</name>
    <dbReference type="NCBI Taxonomy" id="1198295"/>
    <lineage>
        <taxon>Archaea</taxon>
        <taxon>Methanobacteriati</taxon>
        <taxon>Methanobacteriota</taxon>
        <taxon>Stenosarchaea group</taxon>
        <taxon>Halobacteria</taxon>
        <taxon>Halobacteriales</taxon>
        <taxon>Haloferacaceae</taxon>
        <taxon>Halopenitus</taxon>
    </lineage>
</organism>
<dbReference type="Proteomes" id="UP001596296">
    <property type="component" value="Unassembled WGS sequence"/>
</dbReference>
<sequence>MVENGTTDAKARYRWTRGISGLDARRAIEATIEREEIERDEVHDETSGCGLAMSRPVMTLQNCARCLRITFISQTYIAISREEEDKE</sequence>
<dbReference type="EMBL" id="JBHSXL010000006">
    <property type="protein sequence ID" value="MFC6892465.1"/>
    <property type="molecule type" value="Genomic_DNA"/>
</dbReference>
<gene>
    <name evidence="1" type="ORF">ACFQE9_07560</name>
</gene>
<dbReference type="RefSeq" id="WP_379742699.1">
    <property type="nucleotide sequence ID" value="NZ_JBHSVN010000001.1"/>
</dbReference>
<accession>A0ABD5USU2</accession>
<keyword evidence="2" id="KW-1185">Reference proteome</keyword>
<evidence type="ECO:0000313" key="1">
    <source>
        <dbReference type="EMBL" id="MFC6892465.1"/>
    </source>
</evidence>
<reference evidence="1 2" key="1">
    <citation type="journal article" date="2019" name="Int. J. Syst. Evol. Microbiol.">
        <title>The Global Catalogue of Microorganisms (GCM) 10K type strain sequencing project: providing services to taxonomists for standard genome sequencing and annotation.</title>
        <authorList>
            <consortium name="The Broad Institute Genomics Platform"/>
            <consortium name="The Broad Institute Genome Sequencing Center for Infectious Disease"/>
            <person name="Wu L."/>
            <person name="Ma J."/>
        </authorList>
    </citation>
    <scope>NUCLEOTIDE SEQUENCE [LARGE SCALE GENOMIC DNA]</scope>
    <source>
        <strain evidence="1 2">SKJ47</strain>
    </source>
</reference>
<evidence type="ECO:0000313" key="2">
    <source>
        <dbReference type="Proteomes" id="UP001596296"/>
    </source>
</evidence>